<keyword evidence="4" id="KW-0216">Detoxification</keyword>
<keyword evidence="6" id="KW-0862">Zinc</keyword>
<evidence type="ECO:0000256" key="6">
    <source>
        <dbReference type="ARBA" id="ARBA00022833"/>
    </source>
</evidence>
<protein>
    <recommendedName>
        <fullName evidence="12">D-serine dehydratase</fullName>
        <ecNumber evidence="11">4.3.1.18</ecNumber>
    </recommendedName>
    <alternativeName>
        <fullName evidence="13">D-serine deaminase</fullName>
    </alternativeName>
</protein>
<dbReference type="CDD" id="cd06817">
    <property type="entry name" value="PLPDE_III_DSD"/>
    <property type="match status" value="1"/>
</dbReference>
<name>A0A5M3YVY5_ASPTE</name>
<evidence type="ECO:0000256" key="9">
    <source>
        <dbReference type="ARBA" id="ARBA00051198"/>
    </source>
</evidence>
<sequence>MDFSLQSHQSFIGRLAKDLPTPSLVLSKPVLERNTQQLLENVKDLGIHFRAHVKTLKSTEVTRMMLGHGTYKKIVVSTLCEIRGALPLVAEGILDECLYGLPVYPSALPALVDLSKSVTIILMIDNEQHIDLLEDYAKSAGYTRPWSVFIKVDVGSHRAGLEDSSPSLQRLVQRAEASHATSVYGFYRHAGHSYACRTPEAAADVLQTEVEGVVRASTYLDLSGDRKVIVSVGSTPTAHVVNTLKKTLPPKVELELHAGCYPANDLQQVCTGLVREDQQAVRILAEVCSVYPERNEALINAGTVALSKETSDFPGYARVTDRPRWSVVRMAQEHGILGLTSGEERVEEMFRVGQRLYLYIQHACITLAQHHVYYVVDEEDVVRDTWVPWKGW</sequence>
<dbReference type="FunFam" id="2.40.37.20:FF:000002">
    <property type="entry name" value="D-serine dehydratase"/>
    <property type="match status" value="1"/>
</dbReference>
<organism evidence="15 16">
    <name type="scientific">Aspergillus terreus</name>
    <dbReference type="NCBI Taxonomy" id="33178"/>
    <lineage>
        <taxon>Eukaryota</taxon>
        <taxon>Fungi</taxon>
        <taxon>Dikarya</taxon>
        <taxon>Ascomycota</taxon>
        <taxon>Pezizomycotina</taxon>
        <taxon>Eurotiomycetes</taxon>
        <taxon>Eurotiomycetidae</taxon>
        <taxon>Eurotiales</taxon>
        <taxon>Aspergillaceae</taxon>
        <taxon>Aspergillus</taxon>
        <taxon>Aspergillus subgen. Circumdati</taxon>
    </lineage>
</organism>
<dbReference type="InterPro" id="IPR026956">
    <property type="entry name" value="D-ser_dehydrat-like_dom"/>
</dbReference>
<evidence type="ECO:0000256" key="2">
    <source>
        <dbReference type="ARBA" id="ARBA00001947"/>
    </source>
</evidence>
<evidence type="ECO:0000256" key="13">
    <source>
        <dbReference type="ARBA" id="ARBA00075219"/>
    </source>
</evidence>
<dbReference type="Gene3D" id="2.40.37.20">
    <property type="entry name" value="D-serine dehydratase-like domain"/>
    <property type="match status" value="1"/>
</dbReference>
<dbReference type="GO" id="GO:0046872">
    <property type="term" value="F:metal ion binding"/>
    <property type="evidence" value="ECO:0007669"/>
    <property type="project" value="UniProtKB-KW"/>
</dbReference>
<dbReference type="GO" id="GO:0008721">
    <property type="term" value="F:D-serine ammonia-lyase activity"/>
    <property type="evidence" value="ECO:0007669"/>
    <property type="project" value="UniProtKB-EC"/>
</dbReference>
<dbReference type="InterPro" id="IPR029066">
    <property type="entry name" value="PLP-binding_barrel"/>
</dbReference>
<evidence type="ECO:0000256" key="1">
    <source>
        <dbReference type="ARBA" id="ARBA00001933"/>
    </source>
</evidence>
<evidence type="ECO:0000256" key="12">
    <source>
        <dbReference type="ARBA" id="ARBA00069616"/>
    </source>
</evidence>
<comment type="function">
    <text evidence="10">Catalyzes the conversion of D-serine to pyruvate and ammonia. May play a role in D-serine detoxification.</text>
</comment>
<comment type="catalytic activity">
    <reaction evidence="9">
        <text>D-serine = pyruvate + NH4(+)</text>
        <dbReference type="Rhea" id="RHEA:13977"/>
        <dbReference type="ChEBI" id="CHEBI:15361"/>
        <dbReference type="ChEBI" id="CHEBI:28938"/>
        <dbReference type="ChEBI" id="CHEBI:35247"/>
        <dbReference type="EC" id="4.3.1.18"/>
    </reaction>
    <physiologicalReaction direction="left-to-right" evidence="9">
        <dbReference type="Rhea" id="RHEA:13978"/>
    </physiologicalReaction>
</comment>
<evidence type="ECO:0000256" key="5">
    <source>
        <dbReference type="ARBA" id="ARBA00022723"/>
    </source>
</evidence>
<evidence type="ECO:0000259" key="14">
    <source>
        <dbReference type="SMART" id="SM01119"/>
    </source>
</evidence>
<comment type="cofactor">
    <cofactor evidence="2">
        <name>Zn(2+)</name>
        <dbReference type="ChEBI" id="CHEBI:29105"/>
    </cofactor>
</comment>
<evidence type="ECO:0000313" key="16">
    <source>
        <dbReference type="Proteomes" id="UP000452235"/>
    </source>
</evidence>
<reference evidence="15 16" key="1">
    <citation type="submission" date="2020-01" db="EMBL/GenBank/DDBJ databases">
        <title>Aspergillus terreus IFO 6365 whole genome shotgun sequence.</title>
        <authorList>
            <person name="Kanamasa S."/>
            <person name="Takahashi H."/>
        </authorList>
    </citation>
    <scope>NUCLEOTIDE SEQUENCE [LARGE SCALE GENOMIC DNA]</scope>
    <source>
        <strain evidence="15 16">IFO 6365</strain>
    </source>
</reference>
<dbReference type="AlphaFoldDB" id="A0A5M3YVY5"/>
<dbReference type="GO" id="GO:0009636">
    <property type="term" value="P:response to toxic substance"/>
    <property type="evidence" value="ECO:0007669"/>
    <property type="project" value="UniProtKB-KW"/>
</dbReference>
<keyword evidence="5" id="KW-0479">Metal-binding</keyword>
<keyword evidence="7" id="KW-0663">Pyridoxal phosphate</keyword>
<evidence type="ECO:0000256" key="7">
    <source>
        <dbReference type="ARBA" id="ARBA00022898"/>
    </source>
</evidence>
<gene>
    <name evidence="15" type="ORF">ATEIFO6365_0002027700</name>
</gene>
<proteinExistence type="inferred from homology"/>
<dbReference type="Gene3D" id="3.20.20.10">
    <property type="entry name" value="Alanine racemase"/>
    <property type="match status" value="1"/>
</dbReference>
<dbReference type="PANTHER" id="PTHR28004">
    <property type="entry name" value="ZGC:162816-RELATED"/>
    <property type="match status" value="1"/>
</dbReference>
<evidence type="ECO:0000256" key="11">
    <source>
        <dbReference type="ARBA" id="ARBA00066349"/>
    </source>
</evidence>
<dbReference type="OrthoDB" id="20198at2759"/>
<evidence type="ECO:0000256" key="10">
    <source>
        <dbReference type="ARBA" id="ARBA00055764"/>
    </source>
</evidence>
<dbReference type="Pfam" id="PF01168">
    <property type="entry name" value="Ala_racemase_N"/>
    <property type="match status" value="1"/>
</dbReference>
<evidence type="ECO:0000313" key="15">
    <source>
        <dbReference type="EMBL" id="GFF13167.1"/>
    </source>
</evidence>
<dbReference type="EC" id="4.3.1.18" evidence="11"/>
<comment type="cofactor">
    <cofactor evidence="1">
        <name>pyridoxal 5'-phosphate</name>
        <dbReference type="ChEBI" id="CHEBI:597326"/>
    </cofactor>
</comment>
<dbReference type="PANTHER" id="PTHR28004:SF2">
    <property type="entry name" value="D-SERINE DEHYDRATASE"/>
    <property type="match status" value="1"/>
</dbReference>
<evidence type="ECO:0000256" key="3">
    <source>
        <dbReference type="ARBA" id="ARBA00005323"/>
    </source>
</evidence>
<comment type="caution">
    <text evidence="15">The sequence shown here is derived from an EMBL/GenBank/DDBJ whole genome shotgun (WGS) entry which is preliminary data.</text>
</comment>
<dbReference type="VEuPathDB" id="FungiDB:ATEG_02180"/>
<evidence type="ECO:0000256" key="4">
    <source>
        <dbReference type="ARBA" id="ARBA00022575"/>
    </source>
</evidence>
<comment type="similarity">
    <text evidence="3">Belongs to the DSD1 family.</text>
</comment>
<dbReference type="InterPro" id="IPR001608">
    <property type="entry name" value="Ala_racemase_N"/>
</dbReference>
<dbReference type="FunFam" id="3.20.20.10:FF:000016">
    <property type="entry name" value="D-serine dehydratase"/>
    <property type="match status" value="1"/>
</dbReference>
<keyword evidence="16" id="KW-1185">Reference proteome</keyword>
<evidence type="ECO:0000256" key="8">
    <source>
        <dbReference type="ARBA" id="ARBA00023239"/>
    </source>
</evidence>
<dbReference type="InterPro" id="IPR051466">
    <property type="entry name" value="D-amino_acid_metab_enzyme"/>
</dbReference>
<dbReference type="InterPro" id="IPR042208">
    <property type="entry name" value="D-ser_dehydrat-like_sf"/>
</dbReference>
<dbReference type="GO" id="GO:0036088">
    <property type="term" value="P:D-serine catabolic process"/>
    <property type="evidence" value="ECO:0007669"/>
    <property type="project" value="TreeGrafter"/>
</dbReference>
<dbReference type="EMBL" id="BLJY01000002">
    <property type="protein sequence ID" value="GFF13167.1"/>
    <property type="molecule type" value="Genomic_DNA"/>
</dbReference>
<dbReference type="Proteomes" id="UP000452235">
    <property type="component" value="Unassembled WGS sequence"/>
</dbReference>
<feature type="domain" description="D-serine dehydratase-like" evidence="14">
    <location>
        <begin position="280"/>
        <end position="377"/>
    </location>
</feature>
<dbReference type="SUPFAM" id="SSF51419">
    <property type="entry name" value="PLP-binding barrel"/>
    <property type="match status" value="1"/>
</dbReference>
<dbReference type="SMART" id="SM01119">
    <property type="entry name" value="D-ser_dehydrat"/>
    <property type="match status" value="1"/>
</dbReference>
<keyword evidence="8" id="KW-0456">Lyase</keyword>
<accession>A0A5M3YVY5</accession>
<dbReference type="Pfam" id="PF14031">
    <property type="entry name" value="D-ser_dehydrat"/>
    <property type="match status" value="1"/>
</dbReference>